<protein>
    <submittedName>
        <fullName evidence="1">Tubulin polyglutamylase TTLL6</fullName>
    </submittedName>
</protein>
<organism evidence="1 2">
    <name type="scientific">Aphis craccivora</name>
    <name type="common">Cowpea aphid</name>
    <dbReference type="NCBI Taxonomy" id="307492"/>
    <lineage>
        <taxon>Eukaryota</taxon>
        <taxon>Metazoa</taxon>
        <taxon>Ecdysozoa</taxon>
        <taxon>Arthropoda</taxon>
        <taxon>Hexapoda</taxon>
        <taxon>Insecta</taxon>
        <taxon>Pterygota</taxon>
        <taxon>Neoptera</taxon>
        <taxon>Paraneoptera</taxon>
        <taxon>Hemiptera</taxon>
        <taxon>Sternorrhyncha</taxon>
        <taxon>Aphidomorpha</taxon>
        <taxon>Aphidoidea</taxon>
        <taxon>Aphididae</taxon>
        <taxon>Aphidini</taxon>
        <taxon>Aphis</taxon>
        <taxon>Aphis</taxon>
    </lineage>
</organism>
<proteinExistence type="predicted"/>
<comment type="caution">
    <text evidence="1">The sequence shown here is derived from an EMBL/GenBank/DDBJ whole genome shotgun (WGS) entry which is preliminary data.</text>
</comment>
<dbReference type="AlphaFoldDB" id="A0A6G0YG50"/>
<dbReference type="Proteomes" id="UP000478052">
    <property type="component" value="Unassembled WGS sequence"/>
</dbReference>
<evidence type="ECO:0000313" key="2">
    <source>
        <dbReference type="Proteomes" id="UP000478052"/>
    </source>
</evidence>
<gene>
    <name evidence="1" type="ORF">FWK35_00019212</name>
</gene>
<evidence type="ECO:0000313" key="1">
    <source>
        <dbReference type="EMBL" id="KAF0755079.1"/>
    </source>
</evidence>
<accession>A0A6G0YG50</accession>
<name>A0A6G0YG50_APHCR</name>
<dbReference type="EMBL" id="VUJU01004239">
    <property type="protein sequence ID" value="KAF0755079.1"/>
    <property type="molecule type" value="Genomic_DNA"/>
</dbReference>
<reference evidence="1 2" key="1">
    <citation type="submission" date="2019-08" db="EMBL/GenBank/DDBJ databases">
        <title>Whole genome of Aphis craccivora.</title>
        <authorList>
            <person name="Voronova N.V."/>
            <person name="Shulinski R.S."/>
            <person name="Bandarenka Y.V."/>
            <person name="Zhorov D.G."/>
            <person name="Warner D."/>
        </authorList>
    </citation>
    <scope>NUCLEOTIDE SEQUENCE [LARGE SCALE GENOMIC DNA]</scope>
    <source>
        <strain evidence="1">180601</strain>
        <tissue evidence="1">Whole Body</tissue>
    </source>
</reference>
<sequence>MNYNSTMEKTISVQKMTEEKNIIQKKAAICLQNCNYSIVHDVAISMGMHIVKPEESWDLWWCNTPMDIKKAKHLKKYQGQKYKNSSTSTSLNS</sequence>
<keyword evidence="2" id="KW-1185">Reference proteome</keyword>